<dbReference type="EMBL" id="LC066377">
    <property type="protein sequence ID" value="BAT28727.1"/>
    <property type="molecule type" value="Genomic_DNA"/>
</dbReference>
<organism evidence="1">
    <name type="scientific">Aureimonas frigidaquae</name>
    <dbReference type="NCBI Taxonomy" id="424757"/>
    <lineage>
        <taxon>Bacteria</taxon>
        <taxon>Pseudomonadati</taxon>
        <taxon>Pseudomonadota</taxon>
        <taxon>Alphaproteobacteria</taxon>
        <taxon>Hyphomicrobiales</taxon>
        <taxon>Aurantimonadaceae</taxon>
        <taxon>Aureimonas</taxon>
    </lineage>
</organism>
<evidence type="ECO:0000313" key="1">
    <source>
        <dbReference type="EMBL" id="BAT28727.1"/>
    </source>
</evidence>
<name>A0A0P0Z3X3_9HYPH</name>
<dbReference type="AlphaFoldDB" id="A0A0P0Z3X3"/>
<accession>A0A0P0Z3X3</accession>
<proteinExistence type="predicted"/>
<sequence>MQYSDVVFELVKLLLQAGFALFVAWRAVQWALERYKAEKHWERQLSAYSDIVSALGTLMNVLAEWEDQEMTGRGPRGTTDSDLRNSYWSARRKLEEVQSVAMLVLPNEMASKMKELVQALARVDDGNHPTAFDMRDAEYRLIEAARSDFVAHGRVDLGMDRHLRPRKNSNRSASKA</sequence>
<dbReference type="OrthoDB" id="8448899at2"/>
<protein>
    <submittedName>
        <fullName evidence="1">Uncharacterized protein</fullName>
    </submittedName>
</protein>
<dbReference type="RefSeq" id="WP_062225684.1">
    <property type="nucleotide sequence ID" value="NZ_BBWR01000002.1"/>
</dbReference>
<reference evidence="1" key="1">
    <citation type="journal article" date="2015" name="Proc. Natl. Acad. Sci. U.S.A.">
        <title>Bacterial clade with the ribosomal RNA operon on a small plasmid rather than the chromosome.</title>
        <authorList>
            <person name="Anda M."/>
            <person name="Ohtsubo Y."/>
            <person name="Okubo T."/>
            <person name="Sugawara M."/>
            <person name="Nagata Y."/>
            <person name="Tsuda M."/>
            <person name="Minamisawa K."/>
            <person name="Mitsui H."/>
        </authorList>
    </citation>
    <scope>NUCLEOTIDE SEQUENCE</scope>
    <source>
        <strain evidence="1">JCM 14755</strain>
    </source>
</reference>